<keyword evidence="3" id="KW-1185">Reference proteome</keyword>
<dbReference type="EMBL" id="JARBHB010000003">
    <property type="protein sequence ID" value="KAJ8888143.1"/>
    <property type="molecule type" value="Genomic_DNA"/>
</dbReference>
<gene>
    <name evidence="2" type="ORF">PR048_007630</name>
</gene>
<name>A0ABQ9HWF6_9NEOP</name>
<reference evidence="2 3" key="1">
    <citation type="submission" date="2023-02" db="EMBL/GenBank/DDBJ databases">
        <title>LHISI_Scaffold_Assembly.</title>
        <authorList>
            <person name="Stuart O.P."/>
            <person name="Cleave R."/>
            <person name="Magrath M.J.L."/>
            <person name="Mikheyev A.S."/>
        </authorList>
    </citation>
    <scope>NUCLEOTIDE SEQUENCE [LARGE SCALE GENOMIC DNA]</scope>
    <source>
        <strain evidence="2">Daus_M_001</strain>
        <tissue evidence="2">Leg muscle</tissue>
    </source>
</reference>
<accession>A0ABQ9HWF6</accession>
<evidence type="ECO:0000256" key="1">
    <source>
        <dbReference type="SAM" id="MobiDB-lite"/>
    </source>
</evidence>
<sequence length="385" mass="45000">MQRKCTNPFNGSGVRLARTLLKSLTIKFHYIRDSHAHLIARFKCVILENHEELRAKVYKLKNKKKSPSPVNNDCFRQDQLIEEKSAPSNSTSNTLWDIFVLKSKQMQPAGEEDSVKKEHLHHHQNTIIMWNWQGQAQTKDDCPKRTNSRRIECQTLLRRYCKHLQAPELHQLNWPEKENKIREVHVQNDNDPLNDLQSHLEVLRRNADLYLHLTNKSNRGNRIRVIETVLPLLQPHAPQTLYIQMLNQDKTPLKIRAETLQNVCNFILLPLERLPRTHLMPVTNLTMEPEVPNADQSHLSISPDTQHQPKKETSGNANSLAYTCVFRTEDADIAHIRYKQQNQRKQKVSSFGVAIHNDHIHIIFHCATANLRRTRRRIIIYIFGE</sequence>
<proteinExistence type="predicted"/>
<comment type="caution">
    <text evidence="2">The sequence shown here is derived from an EMBL/GenBank/DDBJ whole genome shotgun (WGS) entry which is preliminary data.</text>
</comment>
<protein>
    <submittedName>
        <fullName evidence="2">Uncharacterized protein</fullName>
    </submittedName>
</protein>
<evidence type="ECO:0000313" key="3">
    <source>
        <dbReference type="Proteomes" id="UP001159363"/>
    </source>
</evidence>
<feature type="compositionally biased region" description="Polar residues" evidence="1">
    <location>
        <begin position="294"/>
        <end position="306"/>
    </location>
</feature>
<dbReference type="Proteomes" id="UP001159363">
    <property type="component" value="Chromosome 3"/>
</dbReference>
<organism evidence="2 3">
    <name type="scientific">Dryococelus australis</name>
    <dbReference type="NCBI Taxonomy" id="614101"/>
    <lineage>
        <taxon>Eukaryota</taxon>
        <taxon>Metazoa</taxon>
        <taxon>Ecdysozoa</taxon>
        <taxon>Arthropoda</taxon>
        <taxon>Hexapoda</taxon>
        <taxon>Insecta</taxon>
        <taxon>Pterygota</taxon>
        <taxon>Neoptera</taxon>
        <taxon>Polyneoptera</taxon>
        <taxon>Phasmatodea</taxon>
        <taxon>Verophasmatodea</taxon>
        <taxon>Anareolatae</taxon>
        <taxon>Phasmatidae</taxon>
        <taxon>Eurycanthinae</taxon>
        <taxon>Dryococelus</taxon>
    </lineage>
</organism>
<evidence type="ECO:0000313" key="2">
    <source>
        <dbReference type="EMBL" id="KAJ8888143.1"/>
    </source>
</evidence>
<feature type="region of interest" description="Disordered" evidence="1">
    <location>
        <begin position="290"/>
        <end position="315"/>
    </location>
</feature>